<sequence>MVINRFKEKYFFVYTLPTARRGAVASPPPARRGAVAALPGVARWPSREQPWRREAWWRPCPARRENAKSQRKIDLEEDRDNRGRG</sequence>
<reference evidence="2" key="1">
    <citation type="journal article" date="2009" name="PLoS Genet.">
        <title>Sequencing, mapping, and analysis of 27,455 maize full-length cDNAs.</title>
        <authorList>
            <person name="Soderlund C."/>
            <person name="Descour A."/>
            <person name="Kudrna D."/>
            <person name="Bomhoff M."/>
            <person name="Boyd L."/>
            <person name="Currie J."/>
            <person name="Angelova A."/>
            <person name="Collura K."/>
            <person name="Wissotski M."/>
            <person name="Ashley E."/>
            <person name="Morrow D."/>
            <person name="Fernandes J."/>
            <person name="Walbot V."/>
            <person name="Yu Y."/>
        </authorList>
    </citation>
    <scope>NUCLEOTIDE SEQUENCE</scope>
    <source>
        <strain evidence="2">B73</strain>
    </source>
</reference>
<proteinExistence type="evidence at transcript level"/>
<evidence type="ECO:0000313" key="2">
    <source>
        <dbReference type="EMBL" id="ACF79307.1"/>
    </source>
</evidence>
<protein>
    <submittedName>
        <fullName evidence="2">Uncharacterized protein</fullName>
    </submittedName>
</protein>
<dbReference type="EMBL" id="BT034302">
    <property type="protein sequence ID" value="ACF79307.1"/>
    <property type="molecule type" value="mRNA"/>
</dbReference>
<accession>B4FB14</accession>
<dbReference type="AlphaFoldDB" id="B4FB14"/>
<evidence type="ECO:0000256" key="1">
    <source>
        <dbReference type="SAM" id="MobiDB-lite"/>
    </source>
</evidence>
<organism evidence="2">
    <name type="scientific">Zea mays</name>
    <name type="common">Maize</name>
    <dbReference type="NCBI Taxonomy" id="4577"/>
    <lineage>
        <taxon>Eukaryota</taxon>
        <taxon>Viridiplantae</taxon>
        <taxon>Streptophyta</taxon>
        <taxon>Embryophyta</taxon>
        <taxon>Tracheophyta</taxon>
        <taxon>Spermatophyta</taxon>
        <taxon>Magnoliopsida</taxon>
        <taxon>Liliopsida</taxon>
        <taxon>Poales</taxon>
        <taxon>Poaceae</taxon>
        <taxon>PACMAD clade</taxon>
        <taxon>Panicoideae</taxon>
        <taxon>Andropogonodae</taxon>
        <taxon>Andropogoneae</taxon>
        <taxon>Tripsacinae</taxon>
        <taxon>Zea</taxon>
    </lineage>
</organism>
<name>B4FB14_MAIZE</name>
<feature type="region of interest" description="Disordered" evidence="1">
    <location>
        <begin position="64"/>
        <end position="85"/>
    </location>
</feature>